<keyword evidence="9" id="KW-0472">Membrane</keyword>
<dbReference type="EC" id="2.7.13.3" evidence="2"/>
<evidence type="ECO:0000256" key="2">
    <source>
        <dbReference type="ARBA" id="ARBA00012438"/>
    </source>
</evidence>
<evidence type="ECO:0000313" key="11">
    <source>
        <dbReference type="EMBL" id="NDK92054.1"/>
    </source>
</evidence>
<keyword evidence="6 11" id="KW-0418">Kinase</keyword>
<evidence type="ECO:0000256" key="1">
    <source>
        <dbReference type="ARBA" id="ARBA00000085"/>
    </source>
</evidence>
<dbReference type="Gene3D" id="1.20.5.1930">
    <property type="match status" value="1"/>
</dbReference>
<evidence type="ECO:0000256" key="3">
    <source>
        <dbReference type="ARBA" id="ARBA00022553"/>
    </source>
</evidence>
<evidence type="ECO:0000259" key="10">
    <source>
        <dbReference type="Pfam" id="PF07730"/>
    </source>
</evidence>
<dbReference type="Gene3D" id="3.30.565.10">
    <property type="entry name" value="Histidine kinase-like ATPase, C-terminal domain"/>
    <property type="match status" value="1"/>
</dbReference>
<evidence type="ECO:0000313" key="12">
    <source>
        <dbReference type="Proteomes" id="UP000466307"/>
    </source>
</evidence>
<keyword evidence="8" id="KW-0902">Two-component regulatory system</keyword>
<feature type="transmembrane region" description="Helical" evidence="9">
    <location>
        <begin position="138"/>
        <end position="159"/>
    </location>
</feature>
<evidence type="ECO:0000256" key="4">
    <source>
        <dbReference type="ARBA" id="ARBA00022679"/>
    </source>
</evidence>
<dbReference type="GO" id="GO:0005524">
    <property type="term" value="F:ATP binding"/>
    <property type="evidence" value="ECO:0007669"/>
    <property type="project" value="UniProtKB-KW"/>
</dbReference>
<dbReference type="RefSeq" id="WP_059039449.1">
    <property type="nucleotide sequence ID" value="NZ_JAADZU010000096.1"/>
</dbReference>
<feature type="transmembrane region" description="Helical" evidence="9">
    <location>
        <begin position="67"/>
        <end position="91"/>
    </location>
</feature>
<dbReference type="PANTHER" id="PTHR24421:SF10">
    <property type="entry name" value="NITRATE_NITRITE SENSOR PROTEIN NARQ"/>
    <property type="match status" value="1"/>
</dbReference>
<keyword evidence="12" id="KW-1185">Reference proteome</keyword>
<reference evidence="11 12" key="1">
    <citation type="submission" date="2020-01" db="EMBL/GenBank/DDBJ databases">
        <title>Investigation of new actinobacteria for the biodesulphurisation of diesel fuel.</title>
        <authorList>
            <person name="Athi Narayanan S.M."/>
        </authorList>
    </citation>
    <scope>NUCLEOTIDE SEQUENCE [LARGE SCALE GENOMIC DNA]</scope>
    <source>
        <strain evidence="11 12">213E</strain>
    </source>
</reference>
<dbReference type="GO" id="GO:0000155">
    <property type="term" value="F:phosphorelay sensor kinase activity"/>
    <property type="evidence" value="ECO:0007669"/>
    <property type="project" value="InterPro"/>
</dbReference>
<dbReference type="PANTHER" id="PTHR24421">
    <property type="entry name" value="NITRATE/NITRITE SENSOR PROTEIN NARX-RELATED"/>
    <property type="match status" value="1"/>
</dbReference>
<evidence type="ECO:0000256" key="7">
    <source>
        <dbReference type="ARBA" id="ARBA00022840"/>
    </source>
</evidence>
<gene>
    <name evidence="11" type="ORF">GYA93_21130</name>
</gene>
<keyword evidence="4" id="KW-0808">Transferase</keyword>
<proteinExistence type="predicted"/>
<keyword evidence="9" id="KW-0812">Transmembrane</keyword>
<dbReference type="GO" id="GO:0046983">
    <property type="term" value="F:protein dimerization activity"/>
    <property type="evidence" value="ECO:0007669"/>
    <property type="project" value="InterPro"/>
</dbReference>
<dbReference type="EMBL" id="JAADZU010000096">
    <property type="protein sequence ID" value="NDK92054.1"/>
    <property type="molecule type" value="Genomic_DNA"/>
</dbReference>
<dbReference type="Proteomes" id="UP000466307">
    <property type="component" value="Unassembled WGS sequence"/>
</dbReference>
<comment type="catalytic activity">
    <reaction evidence="1">
        <text>ATP + protein L-histidine = ADP + protein N-phospho-L-histidine.</text>
        <dbReference type="EC" id="2.7.13.3"/>
    </reaction>
</comment>
<feature type="transmembrane region" description="Helical" evidence="9">
    <location>
        <begin position="45"/>
        <end position="61"/>
    </location>
</feature>
<sequence length="410" mass="43219">MWRVPVSRAHLDDAGMTLLFLGLGIAIHLTGLGRIGDDLHGPGPDWFPLLTLGIGCAFQLLRSTHPAIALAGVTAALVLDTVTVPSIPVWLVFSDIVYAAAVYGSARLLRVLYGVCTTVSAAVLVLVAASPALAQWRLLFVCVLWLLALVGSPLAYGLAVRTHRSALALERNQSRILAELADRERAEAVADERRRLARELHDVIAGRLSAIAVQSAAALRYPDNDALARKALAAVRTNSVDALTEMRGMIDLLADTADADAPAATRETAGLRRLDRLVAPIVESGTDVEIDCPPWITDADTVDALPPVADIAAHRILAESLANAVTHAPGQPIRIVITHADATLRLQITNPVPTPAPDSVAPHAGRGLANMTVRAGLVGGTLDVVRTDGDFTVTAILPAARTATSHRSTS</sequence>
<protein>
    <recommendedName>
        <fullName evidence="2">histidine kinase</fullName>
        <ecNumber evidence="2">2.7.13.3</ecNumber>
    </recommendedName>
</protein>
<name>A0A7K3LUY2_9ACTN</name>
<feature type="transmembrane region" description="Helical" evidence="9">
    <location>
        <begin position="111"/>
        <end position="132"/>
    </location>
</feature>
<keyword evidence="3" id="KW-0597">Phosphoprotein</keyword>
<organism evidence="11 12">
    <name type="scientific">Gordonia desulfuricans</name>
    <dbReference type="NCBI Taxonomy" id="89051"/>
    <lineage>
        <taxon>Bacteria</taxon>
        <taxon>Bacillati</taxon>
        <taxon>Actinomycetota</taxon>
        <taxon>Actinomycetes</taxon>
        <taxon>Mycobacteriales</taxon>
        <taxon>Gordoniaceae</taxon>
        <taxon>Gordonia</taxon>
    </lineage>
</organism>
<dbReference type="Pfam" id="PF07730">
    <property type="entry name" value="HisKA_3"/>
    <property type="match status" value="1"/>
</dbReference>
<dbReference type="InterPro" id="IPR036890">
    <property type="entry name" value="HATPase_C_sf"/>
</dbReference>
<dbReference type="GO" id="GO:0016020">
    <property type="term" value="C:membrane"/>
    <property type="evidence" value="ECO:0007669"/>
    <property type="project" value="InterPro"/>
</dbReference>
<evidence type="ECO:0000256" key="9">
    <source>
        <dbReference type="SAM" id="Phobius"/>
    </source>
</evidence>
<dbReference type="InterPro" id="IPR050482">
    <property type="entry name" value="Sensor_HK_TwoCompSys"/>
</dbReference>
<keyword evidence="9" id="KW-1133">Transmembrane helix</keyword>
<dbReference type="SUPFAM" id="SSF55874">
    <property type="entry name" value="ATPase domain of HSP90 chaperone/DNA topoisomerase II/histidine kinase"/>
    <property type="match status" value="1"/>
</dbReference>
<dbReference type="CDD" id="cd16917">
    <property type="entry name" value="HATPase_UhpB-NarQ-NarX-like"/>
    <property type="match status" value="1"/>
</dbReference>
<dbReference type="AlphaFoldDB" id="A0A7K3LUY2"/>
<accession>A0A7K3LUY2</accession>
<comment type="caution">
    <text evidence="11">The sequence shown here is derived from an EMBL/GenBank/DDBJ whole genome shotgun (WGS) entry which is preliminary data.</text>
</comment>
<evidence type="ECO:0000256" key="6">
    <source>
        <dbReference type="ARBA" id="ARBA00022777"/>
    </source>
</evidence>
<feature type="domain" description="Signal transduction histidine kinase subgroup 3 dimerisation and phosphoacceptor" evidence="10">
    <location>
        <begin position="192"/>
        <end position="255"/>
    </location>
</feature>
<evidence type="ECO:0000256" key="8">
    <source>
        <dbReference type="ARBA" id="ARBA00023012"/>
    </source>
</evidence>
<keyword evidence="5" id="KW-0547">Nucleotide-binding</keyword>
<dbReference type="InterPro" id="IPR011712">
    <property type="entry name" value="Sig_transdc_His_kin_sub3_dim/P"/>
</dbReference>
<keyword evidence="7" id="KW-0067">ATP-binding</keyword>
<feature type="transmembrane region" description="Helical" evidence="9">
    <location>
        <begin position="14"/>
        <end position="33"/>
    </location>
</feature>
<evidence type="ECO:0000256" key="5">
    <source>
        <dbReference type="ARBA" id="ARBA00022741"/>
    </source>
</evidence>